<evidence type="ECO:0000313" key="3">
    <source>
        <dbReference type="Proteomes" id="UP000887023"/>
    </source>
</evidence>
<evidence type="ECO:0000313" key="2">
    <source>
        <dbReference type="EMBL" id="QXQ12788.1"/>
    </source>
</evidence>
<dbReference type="RefSeq" id="WP_066467768.1">
    <property type="nucleotide sequence ID" value="NZ_CBCRUZ010000002.1"/>
</dbReference>
<keyword evidence="2" id="KW-0560">Oxidoreductase</keyword>
<dbReference type="EMBL" id="CP079105">
    <property type="protein sequence ID" value="QXQ12788.1"/>
    <property type="molecule type" value="Genomic_DNA"/>
</dbReference>
<dbReference type="InterPro" id="IPR006311">
    <property type="entry name" value="TAT_signal"/>
</dbReference>
<feature type="region of interest" description="Disordered" evidence="1">
    <location>
        <begin position="275"/>
        <end position="329"/>
    </location>
</feature>
<dbReference type="PANTHER" id="PTHR34315">
    <property type="match status" value="1"/>
</dbReference>
<keyword evidence="3" id="KW-1185">Reference proteome</keyword>
<protein>
    <submittedName>
        <fullName evidence="2">Dioxygenase</fullName>
    </submittedName>
</protein>
<feature type="compositionally biased region" description="Low complexity" evidence="1">
    <location>
        <begin position="64"/>
        <end position="76"/>
    </location>
</feature>
<proteinExistence type="predicted"/>
<keyword evidence="2" id="KW-0223">Dioxygenase</keyword>
<reference evidence="2" key="1">
    <citation type="submission" date="2021-07" db="EMBL/GenBank/DDBJ databases">
        <title>Candidatus Kaistella beijingensis sp. nov. isolated from a municipal wastewater treatment plant is involved in sludge foaming.</title>
        <authorList>
            <person name="Song Y."/>
            <person name="Liu S.-J."/>
        </authorList>
    </citation>
    <scope>NUCLEOTIDE SEQUENCE</scope>
    <source>
        <strain evidence="2">DSM 43998</strain>
    </source>
</reference>
<name>A0ABX8S4M5_9ACTN</name>
<organism evidence="2 3">
    <name type="scientific">Skermania pinensis</name>
    <dbReference type="NCBI Taxonomy" id="39122"/>
    <lineage>
        <taxon>Bacteria</taxon>
        <taxon>Bacillati</taxon>
        <taxon>Actinomycetota</taxon>
        <taxon>Actinomycetes</taxon>
        <taxon>Mycobacteriales</taxon>
        <taxon>Gordoniaceae</taxon>
        <taxon>Skermania</taxon>
    </lineage>
</organism>
<dbReference type="Gene3D" id="2.60.130.10">
    <property type="entry name" value="Aromatic compound dioxygenase"/>
    <property type="match status" value="1"/>
</dbReference>
<dbReference type="SUPFAM" id="SSF49482">
    <property type="entry name" value="Aromatic compound dioxygenase"/>
    <property type="match status" value="1"/>
</dbReference>
<feature type="compositionally biased region" description="Gly residues" evidence="1">
    <location>
        <begin position="282"/>
        <end position="304"/>
    </location>
</feature>
<dbReference type="PROSITE" id="PS51318">
    <property type="entry name" value="TAT"/>
    <property type="match status" value="1"/>
</dbReference>
<sequence length="329" mass="32614">MHEHDLGLAHDLRVMSRRRLLALVGAAGTATVAAACSTGGTDSGTASTATTGVNSGTTAASGAAGTVAAAPEETAGPYPGDGSNGPNVLIESGVVRSDITASFGSYSGTAQGVSMTLTMTMQDLAKNGVVGAGMAIYVWHCDRAGQYSLYGVKDQNYLRGVQVADASGVVRFTSIFPACYSGRWPHIHFEVFDSLESAVAGDNARLTSQIALPQEVCESVYATAGYEQSVQNLSRVSLSSDNVFSDGWDAELATVSGTPQSGTEVSITIGVADKSQNTQAPGAGGGPGGPPGGSGGPAGSGGPGGEPPSGPPPSGLGGPPPSGVGGPPR</sequence>
<dbReference type="InterPro" id="IPR015889">
    <property type="entry name" value="Intradiol_dOase_core"/>
</dbReference>
<gene>
    <name evidence="2" type="ORF">KV203_12700</name>
</gene>
<feature type="region of interest" description="Disordered" evidence="1">
    <location>
        <begin position="64"/>
        <end position="87"/>
    </location>
</feature>
<dbReference type="PANTHER" id="PTHR34315:SF1">
    <property type="entry name" value="INTRADIOL RING-CLEAVAGE DIOXYGENASES DOMAIN-CONTAINING PROTEIN-RELATED"/>
    <property type="match status" value="1"/>
</dbReference>
<evidence type="ECO:0000256" key="1">
    <source>
        <dbReference type="SAM" id="MobiDB-lite"/>
    </source>
</evidence>
<accession>A0ABX8S4M5</accession>
<dbReference type="GO" id="GO:0051213">
    <property type="term" value="F:dioxygenase activity"/>
    <property type="evidence" value="ECO:0007669"/>
    <property type="project" value="UniProtKB-KW"/>
</dbReference>
<dbReference type="Proteomes" id="UP000887023">
    <property type="component" value="Chromosome"/>
</dbReference>
<feature type="compositionally biased region" description="Pro residues" evidence="1">
    <location>
        <begin position="305"/>
        <end position="329"/>
    </location>
</feature>